<dbReference type="EMBL" id="HG917868">
    <property type="protein sequence ID" value="CDM69259.1"/>
    <property type="molecule type" value="Genomic_DNA"/>
</dbReference>
<dbReference type="InterPro" id="IPR022398">
    <property type="entry name" value="Peptidase_S8_His-AS"/>
</dbReference>
<dbReference type="Gene3D" id="3.50.30.30">
    <property type="match status" value="1"/>
</dbReference>
<dbReference type="PROSITE" id="PS51892">
    <property type="entry name" value="SUBTILASE"/>
    <property type="match status" value="1"/>
</dbReference>
<evidence type="ECO:0000256" key="8">
    <source>
        <dbReference type="ARBA" id="ARBA00022825"/>
    </source>
</evidence>
<dbReference type="OrthoDB" id="9762689at2"/>
<evidence type="ECO:0000259" key="14">
    <source>
        <dbReference type="Pfam" id="PF05922"/>
    </source>
</evidence>
<evidence type="ECO:0000256" key="11">
    <source>
        <dbReference type="RuleBase" id="RU003355"/>
    </source>
</evidence>
<evidence type="ECO:0008006" key="18">
    <source>
        <dbReference type="Google" id="ProtNLM"/>
    </source>
</evidence>
<dbReference type="GO" id="GO:0006508">
    <property type="term" value="P:proteolysis"/>
    <property type="evidence" value="ECO:0007669"/>
    <property type="project" value="UniProtKB-KW"/>
</dbReference>
<feature type="active site" description="Charge relay system" evidence="9 10">
    <location>
        <position position="601"/>
    </location>
</feature>
<dbReference type="Pfam" id="PF00082">
    <property type="entry name" value="Peptidase_S8"/>
    <property type="match status" value="1"/>
</dbReference>
<gene>
    <name evidence="16" type="ORF">CM240_2101</name>
</gene>
<keyword evidence="6" id="KW-0677">Repeat</keyword>
<keyword evidence="7 10" id="KW-0378">Hydrolase</keyword>
<keyword evidence="5" id="KW-0732">Signal</keyword>
<evidence type="ECO:0000256" key="5">
    <source>
        <dbReference type="ARBA" id="ARBA00022729"/>
    </source>
</evidence>
<dbReference type="PROSITE" id="PS00136">
    <property type="entry name" value="SUBTILASE_ASP"/>
    <property type="match status" value="1"/>
</dbReference>
<keyword evidence="17" id="KW-1185">Reference proteome</keyword>
<dbReference type="Gene3D" id="2.60.40.1710">
    <property type="entry name" value="Subtilisin-like superfamily"/>
    <property type="match status" value="1"/>
</dbReference>
<dbReference type="PROSITE" id="PS00137">
    <property type="entry name" value="SUBTILASE_HIS"/>
    <property type="match status" value="1"/>
</dbReference>
<dbReference type="HOGENOM" id="CLU_001768_1_0_9"/>
<dbReference type="PANTHER" id="PTHR43806:SF11">
    <property type="entry name" value="CEREVISIN-RELATED"/>
    <property type="match status" value="1"/>
</dbReference>
<dbReference type="InterPro" id="IPR050131">
    <property type="entry name" value="Peptidase_S8_subtilisin-like"/>
</dbReference>
<organism evidence="16 17">
    <name type="scientific">Clostridium bornimense</name>
    <dbReference type="NCBI Taxonomy" id="1216932"/>
    <lineage>
        <taxon>Bacteria</taxon>
        <taxon>Bacillati</taxon>
        <taxon>Bacillota</taxon>
        <taxon>Clostridia</taxon>
        <taxon>Eubacteriales</taxon>
        <taxon>Clostridiaceae</taxon>
        <taxon>Clostridium</taxon>
    </lineage>
</organism>
<dbReference type="Proteomes" id="UP000019426">
    <property type="component" value="Chromosome M2/40_rep1"/>
</dbReference>
<dbReference type="SUPFAM" id="SSF52025">
    <property type="entry name" value="PA domain"/>
    <property type="match status" value="1"/>
</dbReference>
<proteinExistence type="inferred from homology"/>
<dbReference type="RefSeq" id="WP_044038986.1">
    <property type="nucleotide sequence ID" value="NZ_HG917868.1"/>
</dbReference>
<dbReference type="Gene3D" id="3.40.50.200">
    <property type="entry name" value="Peptidase S8/S53 domain"/>
    <property type="match status" value="1"/>
</dbReference>
<keyword evidence="4 10" id="KW-0645">Protease</keyword>
<dbReference type="STRING" id="1216932.CM240_2101"/>
<dbReference type="PROSITE" id="PS00138">
    <property type="entry name" value="SUBTILASE_SER"/>
    <property type="match status" value="1"/>
</dbReference>
<feature type="domain" description="Inhibitor I9" evidence="14">
    <location>
        <begin position="85"/>
        <end position="165"/>
    </location>
</feature>
<keyword evidence="8 10" id="KW-0720">Serine protease</keyword>
<evidence type="ECO:0000256" key="3">
    <source>
        <dbReference type="ARBA" id="ARBA00022525"/>
    </source>
</evidence>
<dbReference type="GO" id="GO:0016020">
    <property type="term" value="C:membrane"/>
    <property type="evidence" value="ECO:0007669"/>
    <property type="project" value="InterPro"/>
</dbReference>
<name>W6S074_9CLOT</name>
<dbReference type="InterPro" id="IPR000209">
    <property type="entry name" value="Peptidase_S8/S53_dom"/>
</dbReference>
<dbReference type="InterPro" id="IPR034216">
    <property type="entry name" value="C5a_Peptidase"/>
</dbReference>
<dbReference type="InterPro" id="IPR010259">
    <property type="entry name" value="S8pro/Inhibitor_I9"/>
</dbReference>
<dbReference type="InterPro" id="IPR010435">
    <property type="entry name" value="C5a/SBT2-like_Fn3"/>
</dbReference>
<keyword evidence="2" id="KW-0134">Cell wall</keyword>
<dbReference type="InterPro" id="IPR015500">
    <property type="entry name" value="Peptidase_S8_subtilisin-rel"/>
</dbReference>
<dbReference type="InterPro" id="IPR023828">
    <property type="entry name" value="Peptidase_S8_Ser-AS"/>
</dbReference>
<dbReference type="InterPro" id="IPR003137">
    <property type="entry name" value="PA_domain"/>
</dbReference>
<comment type="similarity">
    <text evidence="1 10 11">Belongs to the peptidase S8 family.</text>
</comment>
<feature type="domain" description="PA" evidence="13">
    <location>
        <begin position="457"/>
        <end position="531"/>
    </location>
</feature>
<dbReference type="InterPro" id="IPR013783">
    <property type="entry name" value="Ig-like_fold"/>
</dbReference>
<sequence>MKKLKSKKAISLLTTITLFVTMVVGSDIYEVKGEEISKDALKNLISEKSLEYSKESSNYIKGNELLKENLSENKSSENLEEEIRVIVQLKESPAIKSEKDKYTSSVKKKEDKLIKSQENIIDEVEKITGTKVKRTFGYLVNGFSINTKRKNIDKIRSIEGVKSVSEVRVSYPDMEFAKKITDTASVWNDLGYKGEGMVVSIIDTGIDYTHKDLKITDESKVKLDKDEIKKDVEDLSYGKYFTSKVPYGYNYADDNENIIDDGSQHGMHVAGIVAANGLEEECSTLEAVRGVAPEAQLLAMKVFSNNTNVSGAYDDDIIKAIEDSVKLGADVINMSLGSDSGFSNPDDPQQVAIKNATDAGTICVISAGNSQTCTTTSGWNQPENILGLKDTATIGAPSTAEYSLSVASMENTTLTEKNLNFETEKGEKGECAFSLVSGSDLSSLKEYHGIVDCGLGDISDFEGKDVEGKIALIKRGNITFNEKYVNAVANKAAAVIIYNHEAGGDELISMSITSEITIPVFSVGCTSGKTLIEKTTNGADKIKFDGTSISTAENNDEYDMSQYSSWGATPSLEFKPEITAPGGDIYSLANENSYQTMSGTSMSSPFVAGSEALIIQGIKEKNWNVKEKDLVLLAKNSAMNTATELIDKYDESGKIPYSPRRQGAGLINPKNAINNNVIITGEDGKASLALKEVDNSSKFSLTLKNYGDEDVTYNLSEEKVYSEVTDDNGNVHEIILDDSVVTFDKESVTVKANSTAKVTGTLKISKDADKDNFVEGYIHFTSSDENVPSLSVPFMGFYGDWSAESIVDAPDYTDTTDSLLGTTGLGGITSEGFIYYGTTIENGYMRLDEEKTAFSPNGDDSKDTVTPYLYMLRNSKERKVEVVDENNNVIRDLSKDPYVRKNTIEDYISGISGTLVYSATWDGTVYNKSTGKYEKVKDGKYYIRVTNSVELENAKEQTLDMPIKVDTVAPTVKIQGIEQYKDSEGNNHYRLSWTEEDKNGSGVMPIAVVIAGDKTTSINESDITKVNGQCYADIDITEGEVNDVSMAIIDNAGNIGIDSGKFKAGELKTIALSSLKEDTTIVGQDSLTDGKFVVKGTASDNVAKILINEEKVSVKDNYFSYPVSVNEGENSIKVYAEDKNGDVILDKTYKVILDTKSPVITTTPEVGSDTPYYTTDKEKLSLKVKISDDTNIKAMISNSEESKLLNLDKNGEADIDLDLTNGMNVFNIVAVDAGNNSTVKEIVIVKTGDESKLKVEVDNLDSVSILNGDYTENDVYTIEGHVNKKAKEFKINGQDVKINDDLTFNYDVTFNQGTNRIKFYAVDDDDTVVMNYAYRVLYDSKAPNVTLDLPLAKEDDNIYTNNKDFNVSGKVNDNLYGYSLSINGDTIVTIDKFPLQDSSLLEKEFSKVISLEEGKNSIIIEAVDQFSNKVSDTISVVLDTVAPEKPSINVKENKKSSSVTIDTNEKQVEKIEYSFDGVNYYEYNGEFSVEKTSDIYARVTDYAGNVSEVSKTHVDIDTTAPVVTVAGVCDGEIYYSSVQPKVNVDDKDAELHVTLNGKEYKGEKIDVAGNYTLEAYAVDNADNKSEVAKVQFTLVQKSTESKDGDKTIVNGNGVKQPEPYVIFNASSGENLEANLYTAVLTDNNEGIFIDSNDTRITIPKKILQDNDAEELIFKQKIYEDKDLLANIKSIGKIFDLSLVSKDGKTITDFGDSKVKVSITLTEDQLKNLNTNKLAAYYYNENKNTWEKIDGGIFNNGSSRFEFETNHFTKFTILDESKDEDKLVNTNNSNKGTTSSKTIIGKILTKTGTAASKEVMLTLSTILATVGIVLMRKNK</sequence>
<evidence type="ECO:0000313" key="16">
    <source>
        <dbReference type="EMBL" id="CDM69259.1"/>
    </source>
</evidence>
<keyword evidence="3" id="KW-0964">Secreted</keyword>
<evidence type="ECO:0000256" key="6">
    <source>
        <dbReference type="ARBA" id="ARBA00022737"/>
    </source>
</evidence>
<dbReference type="PATRIC" id="fig|1216932.3.peg.2102"/>
<dbReference type="CDD" id="cd07475">
    <property type="entry name" value="Peptidases_S8_C5a_Peptidase"/>
    <property type="match status" value="1"/>
</dbReference>
<evidence type="ECO:0000259" key="13">
    <source>
        <dbReference type="Pfam" id="PF02225"/>
    </source>
</evidence>
<dbReference type="Pfam" id="PF02225">
    <property type="entry name" value="PA"/>
    <property type="match status" value="1"/>
</dbReference>
<evidence type="ECO:0000313" key="17">
    <source>
        <dbReference type="Proteomes" id="UP000019426"/>
    </source>
</evidence>
<accession>W6S074</accession>
<feature type="active site" description="Charge relay system" evidence="9 10">
    <location>
        <position position="203"/>
    </location>
</feature>
<evidence type="ECO:0000259" key="12">
    <source>
        <dbReference type="Pfam" id="PF00082"/>
    </source>
</evidence>
<evidence type="ECO:0000256" key="10">
    <source>
        <dbReference type="PROSITE-ProRule" id="PRU01240"/>
    </source>
</evidence>
<feature type="domain" description="Peptidase S8/S53" evidence="12">
    <location>
        <begin position="194"/>
        <end position="665"/>
    </location>
</feature>
<dbReference type="Pfam" id="PF05922">
    <property type="entry name" value="Inhibitor_I9"/>
    <property type="match status" value="1"/>
</dbReference>
<feature type="active site" description="Charge relay system" evidence="9 10">
    <location>
        <position position="265"/>
    </location>
</feature>
<evidence type="ECO:0000256" key="1">
    <source>
        <dbReference type="ARBA" id="ARBA00011073"/>
    </source>
</evidence>
<reference evidence="16 17" key="1">
    <citation type="submission" date="2013-11" db="EMBL/GenBank/DDBJ databases">
        <title>Complete genome sequence of Clostridum sp. M2/40.</title>
        <authorList>
            <person name="Wibberg D."/>
            <person name="Puehler A."/>
            <person name="Schlueter A."/>
        </authorList>
    </citation>
    <scope>NUCLEOTIDE SEQUENCE [LARGE SCALE GENOMIC DNA]</scope>
    <source>
        <strain evidence="17">M2/40</strain>
    </source>
</reference>
<protein>
    <recommendedName>
        <fullName evidence="18">Lactocepin</fullName>
    </recommendedName>
</protein>
<evidence type="ECO:0000256" key="7">
    <source>
        <dbReference type="ARBA" id="ARBA00022801"/>
    </source>
</evidence>
<evidence type="ECO:0000256" key="4">
    <source>
        <dbReference type="ARBA" id="ARBA00022670"/>
    </source>
</evidence>
<dbReference type="InterPro" id="IPR023827">
    <property type="entry name" value="Peptidase_S8_Asp-AS"/>
</dbReference>
<dbReference type="KEGG" id="clt:CM240_2101"/>
<dbReference type="PANTHER" id="PTHR43806">
    <property type="entry name" value="PEPTIDASE S8"/>
    <property type="match status" value="1"/>
</dbReference>
<evidence type="ECO:0000256" key="9">
    <source>
        <dbReference type="PIRSR" id="PIRSR615500-1"/>
    </source>
</evidence>
<feature type="domain" description="C5a peptidase/Subtilisin-like protease SBT2-like Fn3-like" evidence="15">
    <location>
        <begin position="689"/>
        <end position="795"/>
    </location>
</feature>
<evidence type="ECO:0000259" key="15">
    <source>
        <dbReference type="Pfam" id="PF06280"/>
    </source>
</evidence>
<dbReference type="InterPro" id="IPR036852">
    <property type="entry name" value="Peptidase_S8/S53_dom_sf"/>
</dbReference>
<dbReference type="Pfam" id="PF09136">
    <property type="entry name" value="Glucodextran_B"/>
    <property type="match status" value="1"/>
</dbReference>
<dbReference type="SUPFAM" id="SSF52743">
    <property type="entry name" value="Subtilisin-like"/>
    <property type="match status" value="1"/>
</dbReference>
<evidence type="ECO:0000256" key="2">
    <source>
        <dbReference type="ARBA" id="ARBA00022512"/>
    </source>
</evidence>
<dbReference type="Gene3D" id="2.60.40.10">
    <property type="entry name" value="Immunoglobulins"/>
    <property type="match status" value="3"/>
</dbReference>
<dbReference type="PRINTS" id="PR00723">
    <property type="entry name" value="SUBTILISIN"/>
</dbReference>
<dbReference type="MEROPS" id="S08.118"/>
<dbReference type="InterPro" id="IPR046450">
    <property type="entry name" value="PA_dom_sf"/>
</dbReference>
<dbReference type="GO" id="GO:0004252">
    <property type="term" value="F:serine-type endopeptidase activity"/>
    <property type="evidence" value="ECO:0007669"/>
    <property type="project" value="UniProtKB-UniRule"/>
</dbReference>
<dbReference type="Pfam" id="PF06280">
    <property type="entry name" value="fn3_5"/>
    <property type="match status" value="1"/>
</dbReference>
<dbReference type="eggNOG" id="COG1404">
    <property type="taxonomic scope" value="Bacteria"/>
</dbReference>